<name>A0A068WPR4_ECHGR</name>
<proteinExistence type="predicted"/>
<protein>
    <submittedName>
        <fullName evidence="1 3">Uncharacterized protein</fullName>
    </submittedName>
</protein>
<evidence type="ECO:0000313" key="3">
    <source>
        <dbReference type="WBParaSite" id="EgrG_002025800"/>
    </source>
</evidence>
<reference evidence="1 2" key="1">
    <citation type="journal article" date="2013" name="Nature">
        <title>The genomes of four tapeworm species reveal adaptations to parasitism.</title>
        <authorList>
            <person name="Tsai I.J."/>
            <person name="Zarowiecki M."/>
            <person name="Holroyd N."/>
            <person name="Garciarrubio A."/>
            <person name="Sanchez-Flores A."/>
            <person name="Brooks K.L."/>
            <person name="Tracey A."/>
            <person name="Bobes R.J."/>
            <person name="Fragoso G."/>
            <person name="Sciutto E."/>
            <person name="Aslett M."/>
            <person name="Beasley H."/>
            <person name="Bennett H.M."/>
            <person name="Cai J."/>
            <person name="Camicia F."/>
            <person name="Clark R."/>
            <person name="Cucher M."/>
            <person name="De Silva N."/>
            <person name="Day T.A."/>
            <person name="Deplazes P."/>
            <person name="Estrada K."/>
            <person name="Fernandez C."/>
            <person name="Holland P.W."/>
            <person name="Hou J."/>
            <person name="Hu S."/>
            <person name="Huckvale T."/>
            <person name="Hung S.S."/>
            <person name="Kamenetzky L."/>
            <person name="Keane J.A."/>
            <person name="Kiss F."/>
            <person name="Koziol U."/>
            <person name="Lambert O."/>
            <person name="Liu K."/>
            <person name="Luo X."/>
            <person name="Luo Y."/>
            <person name="Macchiaroli N."/>
            <person name="Nichol S."/>
            <person name="Paps J."/>
            <person name="Parkinson J."/>
            <person name="Pouchkina-Stantcheva N."/>
            <person name="Riddiford N."/>
            <person name="Rosenzvit M."/>
            <person name="Salinas G."/>
            <person name="Wasmuth J.D."/>
            <person name="Zamanian M."/>
            <person name="Zheng Y."/>
            <person name="Cai X."/>
            <person name="Soberon X."/>
            <person name="Olson P.D."/>
            <person name="Laclette J.P."/>
            <person name="Brehm K."/>
            <person name="Berriman M."/>
            <person name="Garciarrubio A."/>
            <person name="Bobes R.J."/>
            <person name="Fragoso G."/>
            <person name="Sanchez-Flores A."/>
            <person name="Estrada K."/>
            <person name="Cevallos M.A."/>
            <person name="Morett E."/>
            <person name="Gonzalez V."/>
            <person name="Portillo T."/>
            <person name="Ochoa-Leyva A."/>
            <person name="Jose M.V."/>
            <person name="Sciutto E."/>
            <person name="Landa A."/>
            <person name="Jimenez L."/>
            <person name="Valdes V."/>
            <person name="Carrero J.C."/>
            <person name="Larralde C."/>
            <person name="Morales-Montor J."/>
            <person name="Limon-Lason J."/>
            <person name="Soberon X."/>
            <person name="Laclette J.P."/>
        </authorList>
    </citation>
    <scope>NUCLEOTIDE SEQUENCE [LARGE SCALE GENOMIC DNA]</scope>
</reference>
<dbReference type="AlphaFoldDB" id="A0A068WPR4"/>
<gene>
    <name evidence="1" type="ORF">EgrG_002025800</name>
</gene>
<reference evidence="3" key="3">
    <citation type="submission" date="2020-10" db="UniProtKB">
        <authorList>
            <consortium name="WormBaseParasite"/>
        </authorList>
    </citation>
    <scope>IDENTIFICATION</scope>
</reference>
<accession>A0A068WPR4</accession>
<dbReference type="Proteomes" id="UP000492820">
    <property type="component" value="Unassembled WGS sequence"/>
</dbReference>
<reference evidence="1" key="2">
    <citation type="submission" date="2014-06" db="EMBL/GenBank/DDBJ databases">
        <authorList>
            <person name="Aslett M."/>
        </authorList>
    </citation>
    <scope>NUCLEOTIDE SEQUENCE</scope>
</reference>
<evidence type="ECO:0000313" key="1">
    <source>
        <dbReference type="EMBL" id="CDS22119.1"/>
    </source>
</evidence>
<dbReference type="WBParaSite" id="EgrG_002025800">
    <property type="protein sequence ID" value="EgrG_002025800"/>
    <property type="gene ID" value="EgrG_002025800"/>
</dbReference>
<dbReference type="EMBL" id="LK028585">
    <property type="protein sequence ID" value="CDS22119.1"/>
    <property type="molecule type" value="Genomic_DNA"/>
</dbReference>
<evidence type="ECO:0000313" key="2">
    <source>
        <dbReference type="Proteomes" id="UP000492820"/>
    </source>
</evidence>
<organism evidence="1">
    <name type="scientific">Echinococcus granulosus</name>
    <name type="common">Hydatid tapeworm</name>
    <dbReference type="NCBI Taxonomy" id="6210"/>
    <lineage>
        <taxon>Eukaryota</taxon>
        <taxon>Metazoa</taxon>
        <taxon>Spiralia</taxon>
        <taxon>Lophotrochozoa</taxon>
        <taxon>Platyhelminthes</taxon>
        <taxon>Cestoda</taxon>
        <taxon>Eucestoda</taxon>
        <taxon>Cyclophyllidea</taxon>
        <taxon>Taeniidae</taxon>
        <taxon>Echinococcus</taxon>
        <taxon>Echinococcus granulosus group</taxon>
    </lineage>
</organism>
<sequence length="211" mass="23163">MVAADAFPTPIALHETKCLRPIDSTNSNAASSVRRDLDWTGFPPSRITASTFELSTITTTTNTTTIDSNNQFDGTRASFTVVHGLRHPHSSVERDRAESISEDMGNNYGVQILGQPQACHRYDTVWGQRQFPIHLVRPVRIQPKLPRQAHQCQGQKNAPFSHRELCQVLPTAIADIVNTTLLVKEMGTVDLAHPALLDSPTGMESVAVGAR</sequence>